<keyword evidence="7 9" id="KW-0472">Membrane</keyword>
<dbReference type="Pfam" id="PF07715">
    <property type="entry name" value="Plug"/>
    <property type="match status" value="1"/>
</dbReference>
<dbReference type="InterPro" id="IPR039426">
    <property type="entry name" value="TonB-dep_rcpt-like"/>
</dbReference>
<keyword evidence="11" id="KW-0732">Signal</keyword>
<accession>A0ABU1F5N5</accession>
<keyword evidence="5 9" id="KW-0812">Transmembrane</keyword>
<dbReference type="SUPFAM" id="SSF56935">
    <property type="entry name" value="Porins"/>
    <property type="match status" value="1"/>
</dbReference>
<dbReference type="Pfam" id="PF00593">
    <property type="entry name" value="TonB_dep_Rec_b-barrel"/>
    <property type="match status" value="1"/>
</dbReference>
<dbReference type="Proteomes" id="UP001247754">
    <property type="component" value="Unassembled WGS sequence"/>
</dbReference>
<evidence type="ECO:0000256" key="11">
    <source>
        <dbReference type="SAM" id="SignalP"/>
    </source>
</evidence>
<dbReference type="PANTHER" id="PTHR30069:SF41">
    <property type="entry name" value="HEME_HEMOPEXIN UTILIZATION PROTEIN C"/>
    <property type="match status" value="1"/>
</dbReference>
<keyword evidence="15" id="KW-1185">Reference proteome</keyword>
<dbReference type="InterPro" id="IPR000531">
    <property type="entry name" value="Beta-barrel_TonB"/>
</dbReference>
<sequence length="710" mass="75495">MRIPPAAGAVPRFTRATPILCSTALCAVLAGVVPATAQDKTAHVTILEEIVVSAGAEKVAISTPQAVTVIDQEDMDREQARTVGGLFADVPGVQTTGASARPLGQAFNIRGIGNAEQAGSQNRIIVTVDGAVKFFEQYRTGSFFGDPELYKRVEVLRGPASSTLYGSGAIGGVVNFTTKDPGDFIPAEGTGAVRAKAAYDSNGDGLMGSVIIAQKLGPRADMLASFATGKSDDMKDGAGAVIQSTAAERWSGLLKTNIYLDDAQDQVLTFSLSRTDTDLDRAAVAQTGGGMFIPTFGFSHLRAIDDTATIRYRNAASGNPWLDLDVQLSYSDTSTQRYDFTNGFMCGPGTLQVLCDNEAAYKTVALRATNTVEFGAGAWQNYLTFGIDAAQQKRTATSSAGPLAFHPGGEESKLGAFVQGEFIWNDRLTITPGLRVDRTDLTPDAAAIAAGGAKQKGTAVSPKIAALYEINDNWGLFGSAARTERMPTLDELFSSDGPGGVGRVPSLNLRKEKATTVELGVTYRTTDLFSAGDRLTAKLTVFNNDLTDLIAANARAPGVPYFSNINRARIWGGEIEAAYEADRWFGRLAYSKVKSRNKTPGAAFGTTLADTPAENLALTLGMKLPDQGLRFGWRVQAFDDITTASATTTGAGHAVHDLFASWQPQSGVLQGLQIDLGVENLFDREYRNNLALDNSPGRNVKLSIAKAFQW</sequence>
<organism evidence="14 15">
    <name type="scientific">Ruixingdingia sedimenti</name>
    <dbReference type="NCBI Taxonomy" id="3073604"/>
    <lineage>
        <taxon>Bacteria</taxon>
        <taxon>Pseudomonadati</taxon>
        <taxon>Pseudomonadota</taxon>
        <taxon>Alphaproteobacteria</taxon>
        <taxon>Rhodobacterales</taxon>
        <taxon>Paracoccaceae</taxon>
        <taxon>Ruixingdingia</taxon>
    </lineage>
</organism>
<dbReference type="InterPro" id="IPR012910">
    <property type="entry name" value="Plug_dom"/>
</dbReference>
<evidence type="ECO:0000256" key="1">
    <source>
        <dbReference type="ARBA" id="ARBA00004571"/>
    </source>
</evidence>
<evidence type="ECO:0000256" key="7">
    <source>
        <dbReference type="ARBA" id="ARBA00023136"/>
    </source>
</evidence>
<dbReference type="InterPro" id="IPR011276">
    <property type="entry name" value="TonB_haem/Hb_rcpt"/>
</dbReference>
<evidence type="ECO:0000256" key="5">
    <source>
        <dbReference type="ARBA" id="ARBA00022692"/>
    </source>
</evidence>
<evidence type="ECO:0000256" key="8">
    <source>
        <dbReference type="ARBA" id="ARBA00023237"/>
    </source>
</evidence>
<keyword evidence="14" id="KW-0675">Receptor</keyword>
<dbReference type="NCBIfam" id="TIGR01785">
    <property type="entry name" value="TonB-hemin"/>
    <property type="match status" value="1"/>
</dbReference>
<feature type="chain" id="PRO_5046195501" evidence="11">
    <location>
        <begin position="38"/>
        <end position="710"/>
    </location>
</feature>
<dbReference type="CDD" id="cd01347">
    <property type="entry name" value="ligand_gated_channel"/>
    <property type="match status" value="1"/>
</dbReference>
<evidence type="ECO:0000256" key="10">
    <source>
        <dbReference type="RuleBase" id="RU003357"/>
    </source>
</evidence>
<feature type="signal peptide" evidence="11">
    <location>
        <begin position="1"/>
        <end position="37"/>
    </location>
</feature>
<comment type="caution">
    <text evidence="14">The sequence shown here is derived from an EMBL/GenBank/DDBJ whole genome shotgun (WGS) entry which is preliminary data.</text>
</comment>
<dbReference type="Gene3D" id="2.40.170.20">
    <property type="entry name" value="TonB-dependent receptor, beta-barrel domain"/>
    <property type="match status" value="1"/>
</dbReference>
<keyword evidence="6 10" id="KW-0798">TonB box</keyword>
<evidence type="ECO:0000259" key="13">
    <source>
        <dbReference type="Pfam" id="PF07715"/>
    </source>
</evidence>
<reference evidence="14 15" key="1">
    <citation type="submission" date="2023-09" db="EMBL/GenBank/DDBJ databases">
        <title>Xinfangfangia sedmenti sp. nov., isolated the sedment.</title>
        <authorList>
            <person name="Xu L."/>
        </authorList>
    </citation>
    <scope>NUCLEOTIDE SEQUENCE [LARGE SCALE GENOMIC DNA]</scope>
    <source>
        <strain evidence="14 15">LG-4</strain>
    </source>
</reference>
<evidence type="ECO:0000259" key="12">
    <source>
        <dbReference type="Pfam" id="PF00593"/>
    </source>
</evidence>
<keyword evidence="3 9" id="KW-0813">Transport</keyword>
<evidence type="ECO:0000313" key="14">
    <source>
        <dbReference type="EMBL" id="MDR5652177.1"/>
    </source>
</evidence>
<evidence type="ECO:0000313" key="15">
    <source>
        <dbReference type="Proteomes" id="UP001247754"/>
    </source>
</evidence>
<proteinExistence type="inferred from homology"/>
<dbReference type="RefSeq" id="WP_310456427.1">
    <property type="nucleotide sequence ID" value="NZ_JAVKPH010000005.1"/>
</dbReference>
<keyword evidence="4 9" id="KW-1134">Transmembrane beta strand</keyword>
<dbReference type="PANTHER" id="PTHR30069">
    <property type="entry name" value="TONB-DEPENDENT OUTER MEMBRANE RECEPTOR"/>
    <property type="match status" value="1"/>
</dbReference>
<keyword evidence="8 9" id="KW-0998">Cell outer membrane</keyword>
<protein>
    <submittedName>
        <fullName evidence="14">TonB-dependent receptor</fullName>
    </submittedName>
</protein>
<dbReference type="InterPro" id="IPR037066">
    <property type="entry name" value="Plug_dom_sf"/>
</dbReference>
<dbReference type="Gene3D" id="2.170.130.10">
    <property type="entry name" value="TonB-dependent receptor, plug domain"/>
    <property type="match status" value="1"/>
</dbReference>
<feature type="domain" description="TonB-dependent receptor-like beta-barrel" evidence="12">
    <location>
        <begin position="260"/>
        <end position="681"/>
    </location>
</feature>
<evidence type="ECO:0000256" key="9">
    <source>
        <dbReference type="PROSITE-ProRule" id="PRU01360"/>
    </source>
</evidence>
<comment type="similarity">
    <text evidence="2 9 10">Belongs to the TonB-dependent receptor family.</text>
</comment>
<evidence type="ECO:0000256" key="3">
    <source>
        <dbReference type="ARBA" id="ARBA00022448"/>
    </source>
</evidence>
<dbReference type="PROSITE" id="PS52016">
    <property type="entry name" value="TONB_DEPENDENT_REC_3"/>
    <property type="match status" value="1"/>
</dbReference>
<feature type="domain" description="TonB-dependent receptor plug" evidence="13">
    <location>
        <begin position="61"/>
        <end position="173"/>
    </location>
</feature>
<name>A0ABU1F5N5_9RHOB</name>
<evidence type="ECO:0000256" key="4">
    <source>
        <dbReference type="ARBA" id="ARBA00022452"/>
    </source>
</evidence>
<dbReference type="InterPro" id="IPR036942">
    <property type="entry name" value="Beta-barrel_TonB_sf"/>
</dbReference>
<dbReference type="EMBL" id="JAVKPH010000005">
    <property type="protein sequence ID" value="MDR5652177.1"/>
    <property type="molecule type" value="Genomic_DNA"/>
</dbReference>
<evidence type="ECO:0000256" key="6">
    <source>
        <dbReference type="ARBA" id="ARBA00023077"/>
    </source>
</evidence>
<gene>
    <name evidence="14" type="ORF">RGD00_06165</name>
</gene>
<comment type="subcellular location">
    <subcellularLocation>
        <location evidence="1 9">Cell outer membrane</location>
        <topology evidence="1 9">Multi-pass membrane protein</topology>
    </subcellularLocation>
</comment>
<evidence type="ECO:0000256" key="2">
    <source>
        <dbReference type="ARBA" id="ARBA00009810"/>
    </source>
</evidence>